<feature type="compositionally biased region" description="Basic and acidic residues" evidence="1">
    <location>
        <begin position="344"/>
        <end position="355"/>
    </location>
</feature>
<evidence type="ECO:0008006" key="5">
    <source>
        <dbReference type="Google" id="ProtNLM"/>
    </source>
</evidence>
<evidence type="ECO:0000313" key="3">
    <source>
        <dbReference type="EMBL" id="VEU61246.1"/>
    </source>
</evidence>
<feature type="compositionally biased region" description="Pro residues" evidence="1">
    <location>
        <begin position="1185"/>
        <end position="1199"/>
    </location>
</feature>
<feature type="compositionally biased region" description="Polar residues" evidence="1">
    <location>
        <begin position="413"/>
        <end position="424"/>
    </location>
</feature>
<evidence type="ECO:0000256" key="1">
    <source>
        <dbReference type="SAM" id="MobiDB-lite"/>
    </source>
</evidence>
<dbReference type="EMBL" id="LR214971">
    <property type="protein sequence ID" value="VEU61246.1"/>
    <property type="molecule type" value="Genomic_DNA"/>
</dbReference>
<name>A0AAJ5NRU2_9BACT</name>
<dbReference type="RefSeq" id="WP_197722418.1">
    <property type="nucleotide sequence ID" value="NZ_CP007229.1"/>
</dbReference>
<sequence>MVKKKNLIAGVSTGVVGVILFATTIGLVTRIRYTGENPRAELENLVSRVKNVAFKSDVFDNSATYKQIKAKLFDENGKLLPGIDLNKFISFYTTYNSKIRKFDVTFTPNKPFFEFVNLIPNDEDQSFELQFRAKHQLDNNYTAYSTILSKKITFAQRSQFALADFNANLEKITESFKQNIQNLRKKDLTRNFASQNISIVSQKIPSLTRVEDFASDINKSGTQEEAVEKISQYFPDFQKIIYELNDDRNNNLPFRKGKIFNFSLERHTGTNDFIALNANSEPSFLVKAELTNEAKFELKGLNIQQVQMLEKINLVPTTEKTNTDSNKDQQQETEKTPGQTEQTEADKENKDSKTEAKKASYFANLDDILAKISIRKLTFTDFKVAPGDTTPAAQAAASVAVSTTPEETPIIQQVSSTQFQEPQQAESTESSSPGAESSAPSGGNGSEASQSSGTTDSETAESPAAPKEKDAEAKFEELANKLTVKTKTANEFLDTLNEKLYSSKRGRAKAVADKINEELLIKPLSLDFGELKQYFPETNPQGVEFSLDITNAKVNKTKLEIPVDINLYSSFFGDSSNKFLKSRKDKLEIPWFKAESGSTAENQEQKQELDKKRKEFFFVNSLPENSPEIKAVAVNVDAQATVTEKKREEKIVSTTGYISKAELEKLIDDSSHQEIKDILSNRFQYGYDFKPTDSMLNAWVGKQKFPSLADLAEFKENKEIESEYKVKSLNSDKFFATESDVAAFYAYLANLEPAEVLQYLFEIAKSANLISESQKLDLKNVSEGDVFNAASSIEFNKSSDVYGLDFNGHIKSFEKRGWFSNLFLPKKIAEKFTKKETDSEIFEKINTIKEAKITEESGAAGSSGGSGGGTDNNDLYKEIREAAKKIEDSLKKVENNGILKIETPSSGQQQQQQPEPPISESVKKFYTANAHKLSNLRDLMLAFYVKAKELNNFRPWAKISEDLDYQLVFEKETGSNNDSNGLDVPSDAENYKLTYYYKITDKKSKKEEYSSPKTTLTLLVQKEGSFKNTEEKNKLNEAILRIPPSYSVIQLEKKEFDKLNIEQSESNSSSNKKAFEERKEFKEIQEIVKKFDPKLKVSVKSEEKDSFNPEKVKIILLQVSSGGEATDSSDTSGSEGQSLLKFKIRVELIEKKATIKEDDGNRTLEDQLKERMKLLLKPGEMLPGPGVPSLPQPPQLPSR</sequence>
<evidence type="ECO:0000313" key="4">
    <source>
        <dbReference type="Proteomes" id="UP000289629"/>
    </source>
</evidence>
<keyword evidence="2" id="KW-0812">Transmembrane</keyword>
<feature type="region of interest" description="Disordered" evidence="1">
    <location>
        <begin position="413"/>
        <end position="472"/>
    </location>
</feature>
<feature type="compositionally biased region" description="Low complexity" evidence="1">
    <location>
        <begin position="425"/>
        <end position="449"/>
    </location>
</feature>
<dbReference type="InterPro" id="IPR054789">
    <property type="entry name" value="P97_adhes_N"/>
</dbReference>
<proteinExistence type="predicted"/>
<dbReference type="Proteomes" id="UP000289629">
    <property type="component" value="Chromosome"/>
</dbReference>
<accession>A0AAJ5NRU2</accession>
<dbReference type="AlphaFoldDB" id="A0AAJ5NRU2"/>
<evidence type="ECO:0000256" key="2">
    <source>
        <dbReference type="SAM" id="Phobius"/>
    </source>
</evidence>
<dbReference type="KEGG" id="mds:MDIS_00450"/>
<feature type="compositionally biased region" description="Basic and acidic residues" evidence="1">
    <location>
        <begin position="321"/>
        <end position="335"/>
    </location>
</feature>
<feature type="region of interest" description="Disordered" evidence="1">
    <location>
        <begin position="317"/>
        <end position="355"/>
    </location>
</feature>
<reference evidence="3 4" key="1">
    <citation type="submission" date="2019-01" db="EMBL/GenBank/DDBJ databases">
        <authorList>
            <consortium name="Pathogen Informatics"/>
        </authorList>
    </citation>
    <scope>NUCLEOTIDE SEQUENCE [LARGE SCALE GENOMIC DNA]</scope>
    <source>
        <strain evidence="3 4">NCTC10125</strain>
    </source>
</reference>
<feature type="region of interest" description="Disordered" evidence="1">
    <location>
        <begin position="1178"/>
        <end position="1199"/>
    </location>
</feature>
<keyword evidence="2" id="KW-1133">Transmembrane helix</keyword>
<dbReference type="NCBIfam" id="NF045828">
    <property type="entry name" value="P97_adhes_Nterm"/>
    <property type="match status" value="1"/>
</dbReference>
<feature type="transmembrane region" description="Helical" evidence="2">
    <location>
        <begin position="7"/>
        <end position="28"/>
    </location>
</feature>
<gene>
    <name evidence="3" type="ORF">NCTC10125_00086</name>
</gene>
<keyword evidence="2" id="KW-0472">Membrane</keyword>
<protein>
    <recommendedName>
        <fullName evidence="5">Adhesin</fullName>
    </recommendedName>
</protein>
<organism evidence="3 4">
    <name type="scientific">Mesomycoplasma dispar</name>
    <dbReference type="NCBI Taxonomy" id="86660"/>
    <lineage>
        <taxon>Bacteria</taxon>
        <taxon>Bacillati</taxon>
        <taxon>Mycoplasmatota</taxon>
        <taxon>Mycoplasmoidales</taxon>
        <taxon>Metamycoplasmataceae</taxon>
        <taxon>Mesomycoplasma</taxon>
    </lineage>
</organism>